<keyword evidence="2" id="KW-1185">Reference proteome</keyword>
<evidence type="ECO:0008006" key="3">
    <source>
        <dbReference type="Google" id="ProtNLM"/>
    </source>
</evidence>
<protein>
    <recommendedName>
        <fullName evidence="3">SGNH/GDSL hydrolase family protein</fullName>
    </recommendedName>
</protein>
<comment type="caution">
    <text evidence="1">The sequence shown here is derived from an EMBL/GenBank/DDBJ whole genome shotgun (WGS) entry which is preliminary data.</text>
</comment>
<dbReference type="Proteomes" id="UP000293583">
    <property type="component" value="Unassembled WGS sequence"/>
</dbReference>
<name>A0A4Q9B9L9_9BACT</name>
<dbReference type="PROSITE" id="PS51257">
    <property type="entry name" value="PROKAR_LIPOPROTEIN"/>
    <property type="match status" value="1"/>
</dbReference>
<dbReference type="RefSeq" id="WP_130923552.1">
    <property type="nucleotide sequence ID" value="NZ_JAANOL010000001.1"/>
</dbReference>
<evidence type="ECO:0000313" key="1">
    <source>
        <dbReference type="EMBL" id="TBH71924.1"/>
    </source>
</evidence>
<sequence length="283" mass="31946">MNRLYLVWASICFILACSALYLYSYIPSTYLLADQEIKKLFEIEKPVEQVSEIIEVAEIDTIPTYVIPADTAQMVYSAIPEPILPDSSVDDSTQHRILLIGDSEAGGMKNVLNDYCQSNGHKLVATVEWASATSLNFAKSDTISKIIRRYRPSFVFVLFGLNEVLAKDYVTRKTLAKGFHKRLSGIPYAWIGPTNWGYDYVVSDAFQAAADSAAFFSSKHLVLPKAVDGRHPSLPGYRIWMGNVANWLQESSRWKIRMMPPTRFGYPKKYKAIVLNAADYRGY</sequence>
<proteinExistence type="predicted"/>
<organism evidence="1 2">
    <name type="scientific">Aquirufa antheringensis</name>
    <dbReference type="NCBI Taxonomy" id="2516559"/>
    <lineage>
        <taxon>Bacteria</taxon>
        <taxon>Pseudomonadati</taxon>
        <taxon>Bacteroidota</taxon>
        <taxon>Cytophagia</taxon>
        <taxon>Cytophagales</taxon>
        <taxon>Flectobacillaceae</taxon>
        <taxon>Aquirufa</taxon>
    </lineage>
</organism>
<dbReference type="AlphaFoldDB" id="A0A4Q9B9L9"/>
<dbReference type="OrthoDB" id="1067216at2"/>
<gene>
    <name evidence="1" type="ORF">EWU20_08845</name>
</gene>
<reference evidence="1 2" key="1">
    <citation type="submission" date="2019-02" db="EMBL/GenBank/DDBJ databases">
        <title>Genome of a new Bacteroidetes strain.</title>
        <authorList>
            <person name="Pitt A."/>
        </authorList>
    </citation>
    <scope>NUCLEOTIDE SEQUENCE [LARGE SCALE GENOMIC DNA]</scope>
    <source>
        <strain evidence="1 2">103A-SOEBACH</strain>
    </source>
</reference>
<dbReference type="EMBL" id="SEWY01000004">
    <property type="protein sequence ID" value="TBH71924.1"/>
    <property type="molecule type" value="Genomic_DNA"/>
</dbReference>
<evidence type="ECO:0000313" key="2">
    <source>
        <dbReference type="Proteomes" id="UP000293583"/>
    </source>
</evidence>
<dbReference type="SUPFAM" id="SSF52266">
    <property type="entry name" value="SGNH hydrolase"/>
    <property type="match status" value="1"/>
</dbReference>
<accession>A0A4Q9B9L9</accession>